<dbReference type="GO" id="GO:0005886">
    <property type="term" value="C:plasma membrane"/>
    <property type="evidence" value="ECO:0007669"/>
    <property type="project" value="TreeGrafter"/>
</dbReference>
<dbReference type="Gene3D" id="1.10.287.70">
    <property type="match status" value="1"/>
</dbReference>
<dbReference type="PANTHER" id="PTHR11003">
    <property type="entry name" value="POTASSIUM CHANNEL, SUBFAMILY K"/>
    <property type="match status" value="1"/>
</dbReference>
<feature type="compositionally biased region" description="Basic and acidic residues" evidence="9">
    <location>
        <begin position="621"/>
        <end position="638"/>
    </location>
</feature>
<feature type="compositionally biased region" description="Basic and acidic residues" evidence="9">
    <location>
        <begin position="592"/>
        <end position="602"/>
    </location>
</feature>
<evidence type="ECO:0000256" key="8">
    <source>
        <dbReference type="RuleBase" id="RU003857"/>
    </source>
</evidence>
<evidence type="ECO:0000259" key="11">
    <source>
        <dbReference type="Pfam" id="PF07885"/>
    </source>
</evidence>
<evidence type="ECO:0000256" key="1">
    <source>
        <dbReference type="ARBA" id="ARBA00004141"/>
    </source>
</evidence>
<keyword evidence="3 8" id="KW-0812">Transmembrane</keyword>
<dbReference type="GO" id="GO:0030322">
    <property type="term" value="P:stabilization of membrane potential"/>
    <property type="evidence" value="ECO:0007669"/>
    <property type="project" value="TreeGrafter"/>
</dbReference>
<comment type="caution">
    <text evidence="12">The sequence shown here is derived from an EMBL/GenBank/DDBJ whole genome shotgun (WGS) entry which is preliminary data.</text>
</comment>
<feature type="transmembrane region" description="Helical" evidence="10">
    <location>
        <begin position="214"/>
        <end position="233"/>
    </location>
</feature>
<dbReference type="SUPFAM" id="SSF81324">
    <property type="entry name" value="Voltage-gated potassium channels"/>
    <property type="match status" value="2"/>
</dbReference>
<keyword evidence="5 8" id="KW-0406">Ion transport</keyword>
<dbReference type="InterPro" id="IPR003280">
    <property type="entry name" value="2pore_dom_K_chnl"/>
</dbReference>
<feature type="compositionally biased region" description="Low complexity" evidence="9">
    <location>
        <begin position="533"/>
        <end position="553"/>
    </location>
</feature>
<feature type="transmembrane region" description="Helical" evidence="10">
    <location>
        <begin position="245"/>
        <end position="265"/>
    </location>
</feature>
<dbReference type="PRINTS" id="PR01333">
    <property type="entry name" value="2POREKCHANEL"/>
</dbReference>
<dbReference type="GO" id="GO:0022841">
    <property type="term" value="F:potassium ion leak channel activity"/>
    <property type="evidence" value="ECO:0007669"/>
    <property type="project" value="TreeGrafter"/>
</dbReference>
<keyword evidence="13" id="KW-1185">Reference proteome</keyword>
<name>A0AAD5MX13_PARTN</name>
<feature type="domain" description="Potassium channel" evidence="11">
    <location>
        <begin position="210"/>
        <end position="270"/>
    </location>
</feature>
<comment type="subcellular location">
    <subcellularLocation>
        <location evidence="1">Membrane</location>
        <topology evidence="1">Multi-pass membrane protein</topology>
    </subcellularLocation>
</comment>
<dbReference type="InterPro" id="IPR013099">
    <property type="entry name" value="K_chnl_dom"/>
</dbReference>
<accession>A0AAD5MX13</accession>
<organism evidence="12 13">
    <name type="scientific">Parelaphostrongylus tenuis</name>
    <name type="common">Meningeal worm</name>
    <dbReference type="NCBI Taxonomy" id="148309"/>
    <lineage>
        <taxon>Eukaryota</taxon>
        <taxon>Metazoa</taxon>
        <taxon>Ecdysozoa</taxon>
        <taxon>Nematoda</taxon>
        <taxon>Chromadorea</taxon>
        <taxon>Rhabditida</taxon>
        <taxon>Rhabditina</taxon>
        <taxon>Rhabditomorpha</taxon>
        <taxon>Strongyloidea</taxon>
        <taxon>Metastrongylidae</taxon>
        <taxon>Parelaphostrongylus</taxon>
    </lineage>
</organism>
<reference evidence="12" key="1">
    <citation type="submission" date="2021-06" db="EMBL/GenBank/DDBJ databases">
        <title>Parelaphostrongylus tenuis whole genome reference sequence.</title>
        <authorList>
            <person name="Garwood T.J."/>
            <person name="Larsen P.A."/>
            <person name="Fountain-Jones N.M."/>
            <person name="Garbe J.R."/>
            <person name="Macchietto M.G."/>
            <person name="Kania S.A."/>
            <person name="Gerhold R.W."/>
            <person name="Richards J.E."/>
            <person name="Wolf T.M."/>
        </authorList>
    </citation>
    <scope>NUCLEOTIDE SEQUENCE</scope>
    <source>
        <strain evidence="12">MNPRO001-30</strain>
        <tissue evidence="12">Meninges</tissue>
    </source>
</reference>
<keyword evidence="2 8" id="KW-0813">Transport</keyword>
<evidence type="ECO:0000256" key="9">
    <source>
        <dbReference type="SAM" id="MobiDB-lite"/>
    </source>
</evidence>
<dbReference type="PANTHER" id="PTHR11003:SF317">
    <property type="entry name" value="POTASSIUM CHANNEL DOMAIN-CONTAINING PROTEIN"/>
    <property type="match status" value="1"/>
</dbReference>
<sequence>MHGSASMLPVHVKLCYKIFKETKLMFSLKAAMLKQKRYQDLLKKATPMFLHLLMICSVGVYAVLGALVMRKLETRTITEIRQEVNESRSLDFNSDAGVERRLEVGREQNRRRRHNNTAYVGVAIERTTNSKWRKREQRTAAEVVRSRKCAINVIKRHGFTKTDCKIEQLDEILVSELDKCYYVSTDREMPTNDLVFRNSDESADTVEEHEKIEIWSFVDSLLFAFTVITTIGYGNVAPRTIEGRFFVIGYGLIGIPFTLLVIADLGKFLSELMTKCSKIVGKIKKRLQGEWQTGTRLKRSRCHSSRKATDKHRKMLEKSQSQEDIIDLEDGKEKLDDISDSEDGEENSQAFLLFILFIIYTVLGGLMLSSYEPEMDFFKAVYFNFVSLTSIGLGDIVPKSETYMVLTIVYITIGLALTTIAIEIAADTLKRVHYFGRKIENVGNVAIWFGGKKITMKALVKNLGDHFNLPTTVMKDLDLDHFVDQAIKVEEGEIETLRPPPFMPDSATLERAAFVDEPEEEVWKCNSTPPSITALPSLPQSPTSSSLSEYSTIPTPPTLRTPSPVPTPQSSPQEATPPPSPTSTPTPPRDPTPIREPEREPSPESEPEPSPEPQPLVEIEVEPKPEPPQEQNSSEKVHLLSMEDMAAPRRHYSEEAKRRYQEYQKQWMKFRQTKRTGPSLVEESGQNLKPDSSKDSQT</sequence>
<feature type="transmembrane region" description="Helical" evidence="10">
    <location>
        <begin position="403"/>
        <end position="422"/>
    </location>
</feature>
<comment type="similarity">
    <text evidence="8">Belongs to the two pore domain potassium channel (TC 1.A.1.8) family.</text>
</comment>
<feature type="compositionally biased region" description="Basic and acidic residues" evidence="9">
    <location>
        <begin position="651"/>
        <end position="662"/>
    </location>
</feature>
<dbReference type="GO" id="GO:0015271">
    <property type="term" value="F:outward rectifier potassium channel activity"/>
    <property type="evidence" value="ECO:0007669"/>
    <property type="project" value="TreeGrafter"/>
</dbReference>
<keyword evidence="7 8" id="KW-0407">Ion channel</keyword>
<evidence type="ECO:0000256" key="10">
    <source>
        <dbReference type="SAM" id="Phobius"/>
    </source>
</evidence>
<evidence type="ECO:0000256" key="4">
    <source>
        <dbReference type="ARBA" id="ARBA00022989"/>
    </source>
</evidence>
<evidence type="ECO:0000256" key="5">
    <source>
        <dbReference type="ARBA" id="ARBA00023065"/>
    </source>
</evidence>
<feature type="compositionally biased region" description="Basic residues" evidence="9">
    <location>
        <begin position="296"/>
        <end position="315"/>
    </location>
</feature>
<feature type="transmembrane region" description="Helical" evidence="10">
    <location>
        <begin position="350"/>
        <end position="371"/>
    </location>
</feature>
<feature type="transmembrane region" description="Helical" evidence="10">
    <location>
        <begin position="48"/>
        <end position="69"/>
    </location>
</feature>
<dbReference type="Pfam" id="PF07885">
    <property type="entry name" value="Ion_trans_2"/>
    <property type="match status" value="2"/>
</dbReference>
<dbReference type="AlphaFoldDB" id="A0AAD5MX13"/>
<evidence type="ECO:0000256" key="3">
    <source>
        <dbReference type="ARBA" id="ARBA00022692"/>
    </source>
</evidence>
<feature type="compositionally biased region" description="Pro residues" evidence="9">
    <location>
        <begin position="554"/>
        <end position="591"/>
    </location>
</feature>
<keyword evidence="4 10" id="KW-1133">Transmembrane helix</keyword>
<dbReference type="EMBL" id="JAHQIW010004953">
    <property type="protein sequence ID" value="KAJ1364373.1"/>
    <property type="molecule type" value="Genomic_DNA"/>
</dbReference>
<evidence type="ECO:0000256" key="6">
    <source>
        <dbReference type="ARBA" id="ARBA00023136"/>
    </source>
</evidence>
<dbReference type="Proteomes" id="UP001196413">
    <property type="component" value="Unassembled WGS sequence"/>
</dbReference>
<feature type="transmembrane region" description="Helical" evidence="10">
    <location>
        <begin position="377"/>
        <end position="396"/>
    </location>
</feature>
<evidence type="ECO:0000313" key="12">
    <source>
        <dbReference type="EMBL" id="KAJ1364373.1"/>
    </source>
</evidence>
<protein>
    <submittedName>
        <fullName evidence="12">Potassium channel sub K member 18</fullName>
    </submittedName>
</protein>
<proteinExistence type="inferred from homology"/>
<evidence type="ECO:0000256" key="2">
    <source>
        <dbReference type="ARBA" id="ARBA00022448"/>
    </source>
</evidence>
<feature type="region of interest" description="Disordered" evidence="9">
    <location>
        <begin position="520"/>
        <end position="698"/>
    </location>
</feature>
<keyword evidence="6 10" id="KW-0472">Membrane</keyword>
<gene>
    <name evidence="12" type="primary">EGL-23</name>
    <name evidence="12" type="ORF">KIN20_024462</name>
</gene>
<feature type="domain" description="Potassium channel" evidence="11">
    <location>
        <begin position="356"/>
        <end position="429"/>
    </location>
</feature>
<feature type="region of interest" description="Disordered" evidence="9">
    <location>
        <begin position="295"/>
        <end position="322"/>
    </location>
</feature>
<evidence type="ECO:0000256" key="7">
    <source>
        <dbReference type="ARBA" id="ARBA00023303"/>
    </source>
</evidence>
<evidence type="ECO:0000313" key="13">
    <source>
        <dbReference type="Proteomes" id="UP001196413"/>
    </source>
</evidence>